<dbReference type="Proteomes" id="UP000054408">
    <property type="component" value="Unassembled WGS sequence"/>
</dbReference>
<proteinExistence type="predicted"/>
<name>A0A0L0DFC0_THETB</name>
<protein>
    <submittedName>
        <fullName evidence="1">Uncharacterized protein</fullName>
    </submittedName>
</protein>
<reference evidence="1 2" key="1">
    <citation type="submission" date="2010-05" db="EMBL/GenBank/DDBJ databases">
        <title>The Genome Sequence of Thecamonas trahens ATCC 50062.</title>
        <authorList>
            <consortium name="The Broad Institute Genome Sequencing Platform"/>
            <person name="Russ C."/>
            <person name="Cuomo C."/>
            <person name="Shea T."/>
            <person name="Young S.K."/>
            <person name="Zeng Q."/>
            <person name="Koehrsen M."/>
            <person name="Haas B."/>
            <person name="Borodovsky M."/>
            <person name="Guigo R."/>
            <person name="Alvarado L."/>
            <person name="Berlin A."/>
            <person name="Bochicchio J."/>
            <person name="Borenstein D."/>
            <person name="Chapman S."/>
            <person name="Chen Z."/>
            <person name="Freedman E."/>
            <person name="Gellesch M."/>
            <person name="Goldberg J."/>
            <person name="Griggs A."/>
            <person name="Gujja S."/>
            <person name="Heilman E."/>
            <person name="Heiman D."/>
            <person name="Hepburn T."/>
            <person name="Howarth C."/>
            <person name="Jen D."/>
            <person name="Larson L."/>
            <person name="Mehta T."/>
            <person name="Park D."/>
            <person name="Pearson M."/>
            <person name="Roberts A."/>
            <person name="Saif S."/>
            <person name="Shenoy N."/>
            <person name="Sisk P."/>
            <person name="Stolte C."/>
            <person name="Sykes S."/>
            <person name="Thomson T."/>
            <person name="Walk T."/>
            <person name="White J."/>
            <person name="Yandava C."/>
            <person name="Burger G."/>
            <person name="Gray M.W."/>
            <person name="Holland P.W.H."/>
            <person name="King N."/>
            <person name="Lang F.B.F."/>
            <person name="Roger A.J."/>
            <person name="Ruiz-Trillo I."/>
            <person name="Lander E."/>
            <person name="Nusbaum C."/>
        </authorList>
    </citation>
    <scope>NUCLEOTIDE SEQUENCE [LARGE SCALE GENOMIC DNA]</scope>
    <source>
        <strain evidence="1 2">ATCC 50062</strain>
    </source>
</reference>
<dbReference type="Gene3D" id="2.60.120.260">
    <property type="entry name" value="Galactose-binding domain-like"/>
    <property type="match status" value="1"/>
</dbReference>
<dbReference type="SUPFAM" id="SSF49785">
    <property type="entry name" value="Galactose-binding domain-like"/>
    <property type="match status" value="1"/>
</dbReference>
<dbReference type="RefSeq" id="XP_013757175.1">
    <property type="nucleotide sequence ID" value="XM_013901721.1"/>
</dbReference>
<dbReference type="EMBL" id="GL349459">
    <property type="protein sequence ID" value="KNC50008.1"/>
    <property type="molecule type" value="Genomic_DNA"/>
</dbReference>
<dbReference type="GeneID" id="25565097"/>
<evidence type="ECO:0000313" key="1">
    <source>
        <dbReference type="EMBL" id="KNC50008.1"/>
    </source>
</evidence>
<evidence type="ECO:0000313" key="2">
    <source>
        <dbReference type="Proteomes" id="UP000054408"/>
    </source>
</evidence>
<dbReference type="InterPro" id="IPR008979">
    <property type="entry name" value="Galactose-bd-like_sf"/>
</dbReference>
<keyword evidence="2" id="KW-1185">Reference proteome</keyword>
<dbReference type="AlphaFoldDB" id="A0A0L0DFC0"/>
<organism evidence="1 2">
    <name type="scientific">Thecamonas trahens ATCC 50062</name>
    <dbReference type="NCBI Taxonomy" id="461836"/>
    <lineage>
        <taxon>Eukaryota</taxon>
        <taxon>Apusozoa</taxon>
        <taxon>Apusomonadida</taxon>
        <taxon>Apusomonadidae</taxon>
        <taxon>Thecamonas</taxon>
    </lineage>
</organism>
<sequence length="509" mass="54694">MYTHMSPPAKSGCRADLYDVAPIFCVSCERYMDRKAFLPIKITDKVDQPRICKPCLKNGPSWRTGPEIADAVARLCDNLLPRALKDTNVVVANIAGTGIAQQSSFYGDTDQYPAGNALSRSSAYSSTAAMPNSSWLLGFSSPVFFHRITLVNRSRCKDRLRDITVSISTADGKQVWKSEVLNPGNELGSPDHIVVPVTSACAIGTVLVVSRAPDPDLIGCASENGNDDDRFVLSLRQVIVNAVEPAQLFAKARAIARDEGLARNGSSVDLGLIENLASGSSPLAALAKLVELAHLPPSQMELASPELRREAEAALAGEDSFAKVLSPFKARMTALASELKERETRLACLDAAIEDRLADVWLADSAIIDVSFVDRSGAVVATLAIPASETFTSLYTLYFGHMAPETRGWAEYADAGRGVQLSSYPMLLAVPPQPSGRCLLHSAATASEKGKDESAANERVPLQWDSALATLFPHHVARLGIEFVHLDVDDENAFCVVACRRASPLPSSL</sequence>
<accession>A0A0L0DFC0</accession>
<gene>
    <name evidence="1" type="ORF">AMSG_05764</name>
</gene>